<feature type="chain" id="PRO_5041975585" evidence="1">
    <location>
        <begin position="25"/>
        <end position="784"/>
    </location>
</feature>
<feature type="signal peptide" evidence="1">
    <location>
        <begin position="1"/>
        <end position="24"/>
    </location>
</feature>
<reference evidence="2" key="2">
    <citation type="journal article" date="2016" name="Mol. Ecol.">
        <title>Population genomics of the filarial nematode parasite Wuchereria bancrofti from mosquitoes.</title>
        <authorList>
            <person name="Small S.T."/>
            <person name="Reimer L.J."/>
            <person name="Tisch D.J."/>
            <person name="King C.L."/>
            <person name="Christensen B.M."/>
            <person name="Siba P.M."/>
            <person name="Kazura J.W."/>
            <person name="Serre D."/>
            <person name="Zimmerman P.A."/>
        </authorList>
    </citation>
    <scope>NUCLEOTIDE SEQUENCE</scope>
    <source>
        <strain evidence="2">pt0022</strain>
    </source>
</reference>
<organism evidence="2 3">
    <name type="scientific">Wuchereria bancrofti</name>
    <dbReference type="NCBI Taxonomy" id="6293"/>
    <lineage>
        <taxon>Eukaryota</taxon>
        <taxon>Metazoa</taxon>
        <taxon>Ecdysozoa</taxon>
        <taxon>Nematoda</taxon>
        <taxon>Chromadorea</taxon>
        <taxon>Rhabditida</taxon>
        <taxon>Spirurina</taxon>
        <taxon>Spiruromorpha</taxon>
        <taxon>Filarioidea</taxon>
        <taxon>Onchocercidae</taxon>
        <taxon>Wuchereria</taxon>
    </lineage>
</organism>
<dbReference type="WBParaSite" id="mrna-Wban_06553">
    <property type="protein sequence ID" value="mrna-Wban_06553"/>
    <property type="gene ID" value="Wban_06553"/>
</dbReference>
<proteinExistence type="predicted"/>
<dbReference type="Proteomes" id="UP000093561">
    <property type="component" value="Unassembled WGS sequence"/>
</dbReference>
<reference evidence="3" key="3">
    <citation type="submission" date="2024-02" db="UniProtKB">
        <authorList>
            <consortium name="WormBaseParasite"/>
        </authorList>
    </citation>
    <scope>IDENTIFICATION</scope>
    <source>
        <strain evidence="3">pt0022</strain>
    </source>
</reference>
<evidence type="ECO:0000313" key="3">
    <source>
        <dbReference type="WBParaSite" id="mrna-Wban_06553"/>
    </source>
</evidence>
<accession>A0AAF5RW05</accession>
<reference evidence="2" key="1">
    <citation type="submission" date="2015-03" db="EMBL/GenBank/DDBJ databases">
        <title>Wuchereria bancrofti Genome Sequencing Papua New Guinea Strain.</title>
        <authorList>
            <person name="Small S.T."/>
            <person name="Serre D."/>
            <person name="Zimmerman P.A."/>
        </authorList>
    </citation>
    <scope>NUCLEOTIDE SEQUENCE [LARGE SCALE GENOMIC DNA]</scope>
    <source>
        <strain evidence="2">pt0022</strain>
    </source>
</reference>
<sequence length="784" mass="90893">MAFFERFRLHVLFRLLLLAVTVVSYQELIFCGQKDYTFCWWAVDIIGLAQNATLYHNGKSAMIENNIKKLCSKTDQGRYGISYVDIKILSNNETVESLSEISYYCCNNCTAYKGYSDNRKIEDLLNYYYKKQIEPLHDTDRYCFNINGDKKKNIVDDAPCILVFNVNSEMKIYSGPMLWNQIDIVISYPSHDFTTLVALFRIGEACDFSGTLGVGDGRCLQLVSHKTYFIICCCWSNPLDCTYEPKRKDLFEKNKKIWIELAKIGDPALTLRSQSATISRHVWSYHDFIYSFPAKESNETDTMPGLNEPHYYCVQPLSYTDLTTRYSPVKWTEIQIEDLPPRYRFCKLSFAVLFQNSIAKSIQYKVGPDLEKKCKITRCKRNYPECLPDALRAKTVLIESSCCCASNLCSNWLQYRDYEDLTITSKYFTTLFGSCHQQLATYLRTFIFGTRDCVRNIDFRLREEISVDEHNLILHKLAESTVLVGDSRNLSCSNYHIHTLKDPYCHLKKNYESERTIFQYRSCKCNWKTKTLESKQCDAGITTEMLLKIKDLNQPTCFFTSLIGHEPLFISGQVNLIEGSKQETEEMPICATSLSVSNFGFFYRFYNLHYSRLKEEIASKKRFIVTKHKNYTTYTTLCKSNATYTCNNLVDMMTYQLNYSLSFYTKTKKPQPYHQCVIAEKTKTIVEKCSSRTGCFIFRYVDSAEKLVGCTDKIPSLIKASPSLSPLVWCLRKIYQDDKYRCKAFRGTTSLVTSGTLCCCYKDCFIMVHEDEYGFNPFESILTN</sequence>
<evidence type="ECO:0000256" key="1">
    <source>
        <dbReference type="SAM" id="SignalP"/>
    </source>
</evidence>
<protein>
    <submittedName>
        <fullName evidence="3">Uncharacterized protein</fullName>
    </submittedName>
</protein>
<keyword evidence="1" id="KW-0732">Signal</keyword>
<dbReference type="AlphaFoldDB" id="A0AAF5RW05"/>
<name>A0AAF5RW05_WUCBA</name>
<evidence type="ECO:0000313" key="2">
    <source>
        <dbReference type="Proteomes" id="UP000093561"/>
    </source>
</evidence>